<feature type="transmembrane region" description="Helical" evidence="1">
    <location>
        <begin position="48"/>
        <end position="68"/>
    </location>
</feature>
<evidence type="ECO:0000313" key="3">
    <source>
        <dbReference type="Proteomes" id="UP001432000"/>
    </source>
</evidence>
<gene>
    <name evidence="2" type="ORF">WDS16_25280</name>
</gene>
<dbReference type="Proteomes" id="UP001432000">
    <property type="component" value="Chromosome"/>
</dbReference>
<feature type="transmembrane region" description="Helical" evidence="1">
    <location>
        <begin position="21"/>
        <end position="42"/>
    </location>
</feature>
<protein>
    <recommendedName>
        <fullName evidence="4">Tetratricopeptide repeat protein</fullName>
    </recommendedName>
</protein>
<keyword evidence="3" id="KW-1185">Reference proteome</keyword>
<proteinExistence type="predicted"/>
<dbReference type="RefSeq" id="WP_338888686.1">
    <property type="nucleotide sequence ID" value="NZ_CP147846.1"/>
</dbReference>
<organism evidence="2 3">
    <name type="scientific">Rhodococcus sovatensis</name>
    <dbReference type="NCBI Taxonomy" id="1805840"/>
    <lineage>
        <taxon>Bacteria</taxon>
        <taxon>Bacillati</taxon>
        <taxon>Actinomycetota</taxon>
        <taxon>Actinomycetes</taxon>
        <taxon>Mycobacteriales</taxon>
        <taxon>Nocardiaceae</taxon>
        <taxon>Rhodococcus</taxon>
    </lineage>
</organism>
<evidence type="ECO:0000313" key="2">
    <source>
        <dbReference type="EMBL" id="WXG68463.1"/>
    </source>
</evidence>
<dbReference type="SUPFAM" id="SSF48452">
    <property type="entry name" value="TPR-like"/>
    <property type="match status" value="2"/>
</dbReference>
<evidence type="ECO:0008006" key="4">
    <source>
        <dbReference type="Google" id="ProtNLM"/>
    </source>
</evidence>
<evidence type="ECO:0000256" key="1">
    <source>
        <dbReference type="SAM" id="Phobius"/>
    </source>
</evidence>
<keyword evidence="1" id="KW-1133">Transmembrane helix</keyword>
<sequence>MNSSEIRVALRWILSRSWLGAAVATHSALAGLGFVVLSQTGWAGAYSWIFAAVGTVIAVFVPWINWWFQRKYAARSEAKQRLAKVTDTLPMPTRPVDRRPSSLLAADNRVIEFIDHREDRATLSAWADDELSAPILFLKGSTGTGKTRLTIEWAAQRTDLAVLRVRPGTEASIVGDANALDKSVALVVDLTFPRPELNSLINDLARSSGRKIRLIIEIRTEAMIEHLRASVDTQGRLLLETAASHTLSICDGDADVVRRIRRAHADLRAKLNIQEAPLPELAAPCTFRSINETVVASILGDISADRKSIGGALLSSEAAAWRAGGPGFSPSIDPATAMACIGSLTLFGAHSELAAVDLLRLVPELADARLERRYELARWIRRLYPGAADTEFVGHIEPPSLQHAVCGSIDSSVIDSMSAHPGLPKTAVARALAVLIPASVTFPHLAGAVSNLLHSAVGENLPDAVRTAILTQRPIDVDRAVAQAVAGGEVEISETTIAMLSTLIGHRMLVTRAAVAGNTVSSARQSGDLHELALALDDLHMASRVAGDSGAALESVKEAFDLYEVLCAENSTVSVRERAAQAAMNVGKALYERGRYSDARSYLEKSESGYRALYADVGENMVGRLAMVRATRGWLDIDDGDIDGGISAINEALDLLTRRPQTESEQEAGALARVRTLRVRALTNHGHEGESLFEELEDVISMNRSLAQSGEVFDISDYLESLQCRVVLARRLPDRREGEVAYAQDAVEIARNYADSYAGIFDIALAQALLNYSFSLVSARISSEDAVEASQESVAIYWRLCRTDAHRFRINLSSALCSLGAARMSSLSPAGYTEAIDAFQRAVDELRTLDTGGSTLLACKMRCDSKIRIAHCTKELGYETRALALLDAAVDTIEEAEAEHSGLFTARLAAALAVKAHWLASPDGSLPLLTRSIELFESVENLAPEFEPTYRSALDLRAQFDSGQPQLKYRV</sequence>
<reference evidence="2 3" key="1">
    <citation type="submission" date="2024-03" db="EMBL/GenBank/DDBJ databases">
        <title>Natural products discovery in diverse microorganisms through a two-stage MS feature dereplication strategy.</title>
        <authorList>
            <person name="Zhang R."/>
        </authorList>
    </citation>
    <scope>NUCLEOTIDE SEQUENCE [LARGE SCALE GENOMIC DNA]</scope>
    <source>
        <strain evidence="2 3">18930</strain>
    </source>
</reference>
<dbReference type="EMBL" id="CP147846">
    <property type="protein sequence ID" value="WXG68463.1"/>
    <property type="molecule type" value="Genomic_DNA"/>
</dbReference>
<dbReference type="InterPro" id="IPR011990">
    <property type="entry name" value="TPR-like_helical_dom_sf"/>
</dbReference>
<keyword evidence="1" id="KW-0812">Transmembrane</keyword>
<name>A0ABZ2PH54_9NOCA</name>
<dbReference type="Gene3D" id="1.25.40.10">
    <property type="entry name" value="Tetratricopeptide repeat domain"/>
    <property type="match status" value="1"/>
</dbReference>
<keyword evidence="1" id="KW-0472">Membrane</keyword>
<accession>A0ABZ2PH54</accession>